<dbReference type="InterPro" id="IPR013424">
    <property type="entry name" value="Ice-binding_C"/>
</dbReference>
<dbReference type="Pfam" id="PF20597">
    <property type="entry name" value="pAdhesive_15"/>
    <property type="match status" value="1"/>
</dbReference>
<evidence type="ECO:0000313" key="4">
    <source>
        <dbReference type="EMBL" id="OFJ49302.1"/>
    </source>
</evidence>
<evidence type="ECO:0000259" key="2">
    <source>
        <dbReference type="Pfam" id="PF07589"/>
    </source>
</evidence>
<accession>A0A1E8PSL4</accession>
<dbReference type="Proteomes" id="UP000092634">
    <property type="component" value="Unassembled WGS sequence"/>
</dbReference>
<evidence type="ECO:0000256" key="1">
    <source>
        <dbReference type="SAM" id="SignalP"/>
    </source>
</evidence>
<evidence type="ECO:0000313" key="5">
    <source>
        <dbReference type="Proteomes" id="UP000092634"/>
    </source>
</evidence>
<keyword evidence="1" id="KW-0732">Signal</keyword>
<organism evidence="4 5">
    <name type="scientific">Janthinobacterium lividum</name>
    <dbReference type="NCBI Taxonomy" id="29581"/>
    <lineage>
        <taxon>Bacteria</taxon>
        <taxon>Pseudomonadati</taxon>
        <taxon>Pseudomonadota</taxon>
        <taxon>Betaproteobacteria</taxon>
        <taxon>Burkholderiales</taxon>
        <taxon>Oxalobacteraceae</taxon>
        <taxon>Janthinobacterium</taxon>
    </lineage>
</organism>
<dbReference type="EMBL" id="MAQB02000001">
    <property type="protein sequence ID" value="OFJ49302.1"/>
    <property type="molecule type" value="Genomic_DNA"/>
</dbReference>
<feature type="domain" description="Ice-binding protein C-terminal" evidence="2">
    <location>
        <begin position="302"/>
        <end position="325"/>
    </location>
</feature>
<dbReference type="NCBIfam" id="TIGR04215">
    <property type="entry name" value="choice_anch_A"/>
    <property type="match status" value="1"/>
</dbReference>
<dbReference type="PROSITE" id="PS51257">
    <property type="entry name" value="PROKAR_LIPOPROTEIN"/>
    <property type="match status" value="1"/>
</dbReference>
<gene>
    <name evidence="4" type="ORF">BA896_010855</name>
</gene>
<name>A0A1E8PSL4_9BURK</name>
<dbReference type="InterPro" id="IPR026588">
    <property type="entry name" value="Choice_anch_A"/>
</dbReference>
<dbReference type="Pfam" id="PF07589">
    <property type="entry name" value="PEP-CTERM"/>
    <property type="match status" value="1"/>
</dbReference>
<proteinExistence type="predicted"/>
<feature type="signal peptide" evidence="1">
    <location>
        <begin position="1"/>
        <end position="29"/>
    </location>
</feature>
<reference evidence="4 5" key="1">
    <citation type="submission" date="2016-10" db="EMBL/GenBank/DDBJ databases">
        <title>Updated version of Genome Assembly of Janthinobacterium lividum ERGS5:01.</title>
        <authorList>
            <person name="Kumar R."/>
            <person name="Acharya V."/>
            <person name="Singh D."/>
        </authorList>
    </citation>
    <scope>NUCLEOTIDE SEQUENCE [LARGE SCALE GENOMIC DNA]</scope>
    <source>
        <strain evidence="4 5">ERGS5:01</strain>
    </source>
</reference>
<dbReference type="AlphaFoldDB" id="A0A1E8PSL4"/>
<feature type="chain" id="PRO_5009214828" evidence="1">
    <location>
        <begin position="30"/>
        <end position="336"/>
    </location>
</feature>
<comment type="caution">
    <text evidence="4">The sequence shown here is derived from an EMBL/GenBank/DDBJ whole genome shotgun (WGS) entry which is preliminary data.</text>
</comment>
<protein>
    <submittedName>
        <fullName evidence="4">PEP-CTERM domain protein</fullName>
    </submittedName>
</protein>
<sequence>MKSLSITARSMPVISATVLALSCSAFAQAASTNINLGAANGYSAFIFGNVGGSGITGFHDVEGRLAVGGDAYLSSFSVGQKSTAGAGAPSIVTGGNLNIGTGAIYNGGALGKAVYGVSQQNAKVSTQQWFEQGTFSKGNASTLNFAAAKQQLTTLSKDVAKLKPTGTVIMENDGYTLRGDIHADVNIFNIDSDALKNLTLDLSTIKSTAHIIINDGASKINLSGGYASFSNFADRTLFNFANATSTSLTTYSWGSILAPNSDFFGTGHLEGTLVANSVSAKSAWGSQVEIGAKGFNAVTVSAVPEPGTYAMLLAGLGLLACMRRRTPARTAHAQLA</sequence>
<evidence type="ECO:0000259" key="3">
    <source>
        <dbReference type="Pfam" id="PF20597"/>
    </source>
</evidence>
<feature type="domain" description="Choice-of-anchor A" evidence="3">
    <location>
        <begin position="36"/>
        <end position="280"/>
    </location>
</feature>
<dbReference type="NCBIfam" id="TIGR02595">
    <property type="entry name" value="PEP_CTERM"/>
    <property type="match status" value="1"/>
</dbReference>